<feature type="signal peptide" evidence="2">
    <location>
        <begin position="1"/>
        <end position="22"/>
    </location>
</feature>
<keyword evidence="1" id="KW-1133">Transmembrane helix</keyword>
<organism evidence="3 4">
    <name type="scientific">Roseisolibacter agri</name>
    <dbReference type="NCBI Taxonomy" id="2014610"/>
    <lineage>
        <taxon>Bacteria</taxon>
        <taxon>Pseudomonadati</taxon>
        <taxon>Gemmatimonadota</taxon>
        <taxon>Gemmatimonadia</taxon>
        <taxon>Gemmatimonadales</taxon>
        <taxon>Gemmatimonadaceae</taxon>
        <taxon>Roseisolibacter</taxon>
    </lineage>
</organism>
<proteinExistence type="predicted"/>
<reference evidence="3" key="1">
    <citation type="submission" date="2022-08" db="EMBL/GenBank/DDBJ databases">
        <title>Draft genome sequencing of Roseisolibacter agri AW1220.</title>
        <authorList>
            <person name="Tobiishi Y."/>
            <person name="Tonouchi A."/>
        </authorList>
    </citation>
    <scope>NUCLEOTIDE SEQUENCE</scope>
    <source>
        <strain evidence="3">AW1220</strain>
    </source>
</reference>
<dbReference type="Proteomes" id="UP001161325">
    <property type="component" value="Unassembled WGS sequence"/>
</dbReference>
<accession>A0AA37PZL1</accession>
<sequence>MRAAARLAGIAALLALTDTAHAQPARADASTDGFCWRGRPLPRCRAFALFELGYFEALATTRLREPSPFPGAADRDEPSFGRQLSWSVGAMRNLGAGTAVGGAVIGGAALNQGPFVAGTVRWRRWTGASTSLELAGGPGAAQVAMPFVASSTGYQGDVWRPAAVAEARANLADLAAVSVRGVVVPRAGGRTHGAVFVGASTGSTAAVIGTAGLGILFGLAIAALGNAY</sequence>
<keyword evidence="1" id="KW-0812">Transmembrane</keyword>
<keyword evidence="2" id="KW-0732">Signal</keyword>
<evidence type="ECO:0000256" key="1">
    <source>
        <dbReference type="SAM" id="Phobius"/>
    </source>
</evidence>
<comment type="caution">
    <text evidence="3">The sequence shown here is derived from an EMBL/GenBank/DDBJ whole genome shotgun (WGS) entry which is preliminary data.</text>
</comment>
<name>A0AA37PZL1_9BACT</name>
<evidence type="ECO:0000313" key="4">
    <source>
        <dbReference type="Proteomes" id="UP001161325"/>
    </source>
</evidence>
<dbReference type="EMBL" id="BRXS01000001">
    <property type="protein sequence ID" value="GLC23619.1"/>
    <property type="molecule type" value="Genomic_DNA"/>
</dbReference>
<feature type="transmembrane region" description="Helical" evidence="1">
    <location>
        <begin position="205"/>
        <end position="225"/>
    </location>
</feature>
<keyword evidence="1" id="KW-0472">Membrane</keyword>
<keyword evidence="4" id="KW-1185">Reference proteome</keyword>
<feature type="chain" id="PRO_5041350035" evidence="2">
    <location>
        <begin position="23"/>
        <end position="228"/>
    </location>
</feature>
<protein>
    <submittedName>
        <fullName evidence="3">Uncharacterized protein</fullName>
    </submittedName>
</protein>
<evidence type="ECO:0000256" key="2">
    <source>
        <dbReference type="SAM" id="SignalP"/>
    </source>
</evidence>
<evidence type="ECO:0000313" key="3">
    <source>
        <dbReference type="EMBL" id="GLC23619.1"/>
    </source>
</evidence>
<gene>
    <name evidence="3" type="ORF">rosag_01320</name>
</gene>
<dbReference type="AlphaFoldDB" id="A0AA37PZL1"/>